<protein>
    <submittedName>
        <fullName evidence="2">Glycosyltransferase</fullName>
    </submittedName>
</protein>
<dbReference type="Proteomes" id="UP000736328">
    <property type="component" value="Unassembled WGS sequence"/>
</dbReference>
<comment type="caution">
    <text evidence="2">The sequence shown here is derived from an EMBL/GenBank/DDBJ whole genome shotgun (WGS) entry which is preliminary data.</text>
</comment>
<dbReference type="EMBL" id="JACQXR010000039">
    <property type="protein sequence ID" value="MBI4726231.1"/>
    <property type="molecule type" value="Genomic_DNA"/>
</dbReference>
<reference evidence="2" key="1">
    <citation type="submission" date="2020-07" db="EMBL/GenBank/DDBJ databases">
        <title>Huge and variable diversity of episymbiotic CPR bacteria and DPANN archaea in groundwater ecosystems.</title>
        <authorList>
            <person name="He C.Y."/>
            <person name="Keren R."/>
            <person name="Whittaker M."/>
            <person name="Farag I.F."/>
            <person name="Doudna J."/>
            <person name="Cate J.H.D."/>
            <person name="Banfield J.F."/>
        </authorList>
    </citation>
    <scope>NUCLEOTIDE SEQUENCE</scope>
    <source>
        <strain evidence="2">NC_groundwater_1520_Pr4_B-0.1um_53_5</strain>
    </source>
</reference>
<dbReference type="AlphaFoldDB" id="A0A933MKC7"/>
<organism evidence="2 3">
    <name type="scientific">candidate division TA06 bacterium</name>
    <dbReference type="NCBI Taxonomy" id="2250710"/>
    <lineage>
        <taxon>Bacteria</taxon>
        <taxon>Bacteria division TA06</taxon>
    </lineage>
</organism>
<accession>A0A933MKC7</accession>
<proteinExistence type="predicted"/>
<gene>
    <name evidence="2" type="ORF">HY768_03230</name>
</gene>
<feature type="domain" description="Spore protein YkvP/CgeB glycosyl transferase-like" evidence="1">
    <location>
        <begin position="199"/>
        <end position="341"/>
    </location>
</feature>
<evidence type="ECO:0000313" key="3">
    <source>
        <dbReference type="Proteomes" id="UP000736328"/>
    </source>
</evidence>
<dbReference type="SUPFAM" id="SSF53756">
    <property type="entry name" value="UDP-Glycosyltransferase/glycogen phosphorylase"/>
    <property type="match status" value="1"/>
</dbReference>
<dbReference type="Pfam" id="PF13524">
    <property type="entry name" value="Glyco_trans_1_2"/>
    <property type="match status" value="1"/>
</dbReference>
<evidence type="ECO:0000259" key="1">
    <source>
        <dbReference type="Pfam" id="PF13524"/>
    </source>
</evidence>
<dbReference type="InterPro" id="IPR055259">
    <property type="entry name" value="YkvP/CgeB_Glyco_trans-like"/>
</dbReference>
<sequence length="350" mass="40826">MKIFFASYLGANWMSGWQRACALENLGHQVTRFCYDRYDRKTGWGGKIIAKLLPRPFDSQILSLFNKEFYQSLSQYKPDVAWIEKPLLLLPDTLSSCRALLPNCVFVCFQDDDPFGFRNKEEHQWRYFKQILPLFDFHLLKKNVDLEEFPRHGAKRVIKFRGGYFGQIFRPYDLNSLDAQYKWPVSFVGTALDKRIDTVKEIVERYNIDLHVCGNSWNRHLVYYLHRERFHPAVHGEGYAKTIAGSKISLGFVSFSNRDEFSMRSFEIPACRGFFLGQRTGVHRELYREGVEAEFFDGAEECADKIRFYLSHDSAREKVASAGYKRCIESDYSLEGSLRQALKQIIGSSR</sequence>
<name>A0A933MKC7_UNCT6</name>
<evidence type="ECO:0000313" key="2">
    <source>
        <dbReference type="EMBL" id="MBI4726231.1"/>
    </source>
</evidence>
<dbReference type="Gene3D" id="3.40.50.2000">
    <property type="entry name" value="Glycogen Phosphorylase B"/>
    <property type="match status" value="1"/>
</dbReference>